<keyword evidence="5" id="KW-0571">Peptide transport</keyword>
<feature type="transmembrane region" description="Helical" evidence="9">
    <location>
        <begin position="122"/>
        <end position="144"/>
    </location>
</feature>
<feature type="transmembrane region" description="Helical" evidence="9">
    <location>
        <begin position="150"/>
        <end position="174"/>
    </location>
</feature>
<evidence type="ECO:0000256" key="5">
    <source>
        <dbReference type="ARBA" id="ARBA00022856"/>
    </source>
</evidence>
<keyword evidence="3" id="KW-0813">Transport</keyword>
<dbReference type="GO" id="GO:0035673">
    <property type="term" value="F:oligopeptide transmembrane transporter activity"/>
    <property type="evidence" value="ECO:0007669"/>
    <property type="project" value="InterPro"/>
</dbReference>
<dbReference type="GO" id="GO:0016020">
    <property type="term" value="C:membrane"/>
    <property type="evidence" value="ECO:0007669"/>
    <property type="project" value="UniProtKB-SubCell"/>
</dbReference>
<dbReference type="EMBL" id="LFJN01000028">
    <property type="protein sequence ID" value="KPI36807.1"/>
    <property type="molecule type" value="Genomic_DNA"/>
</dbReference>
<comment type="similarity">
    <text evidence="2">Belongs to the oligopeptide OPT transporter family.</text>
</comment>
<evidence type="ECO:0000256" key="7">
    <source>
        <dbReference type="ARBA" id="ARBA00022989"/>
    </source>
</evidence>
<feature type="transmembrane region" description="Helical" evidence="9">
    <location>
        <begin position="195"/>
        <end position="218"/>
    </location>
</feature>
<gene>
    <name evidence="10" type="ORF">AB675_11768</name>
</gene>
<accession>A0A0N1NWH8</accession>
<evidence type="ECO:0000256" key="3">
    <source>
        <dbReference type="ARBA" id="ARBA00022448"/>
    </source>
</evidence>
<feature type="transmembrane region" description="Helical" evidence="9">
    <location>
        <begin position="307"/>
        <end position="327"/>
    </location>
</feature>
<feature type="transmembrane region" description="Helical" evidence="9">
    <location>
        <begin position="267"/>
        <end position="287"/>
    </location>
</feature>
<keyword evidence="8 9" id="KW-0472">Membrane</keyword>
<organism evidence="10 11">
    <name type="scientific">Cyphellophora attinorum</name>
    <dbReference type="NCBI Taxonomy" id="1664694"/>
    <lineage>
        <taxon>Eukaryota</taxon>
        <taxon>Fungi</taxon>
        <taxon>Dikarya</taxon>
        <taxon>Ascomycota</taxon>
        <taxon>Pezizomycotina</taxon>
        <taxon>Eurotiomycetes</taxon>
        <taxon>Chaetothyriomycetidae</taxon>
        <taxon>Chaetothyriales</taxon>
        <taxon>Cyphellophoraceae</taxon>
        <taxon>Cyphellophora</taxon>
    </lineage>
</organism>
<dbReference type="GO" id="GO:0015031">
    <property type="term" value="P:protein transport"/>
    <property type="evidence" value="ECO:0007669"/>
    <property type="project" value="UniProtKB-KW"/>
</dbReference>
<protein>
    <submittedName>
        <fullName evidence="10">Sexual differentiation process protein isp4</fullName>
    </submittedName>
</protein>
<dbReference type="PANTHER" id="PTHR22601">
    <property type="entry name" value="ISP4 LIKE PROTEIN"/>
    <property type="match status" value="1"/>
</dbReference>
<dbReference type="AlphaFoldDB" id="A0A0N1NWH8"/>
<keyword evidence="6" id="KW-0653">Protein transport</keyword>
<keyword evidence="7 9" id="KW-1133">Transmembrane helix</keyword>
<feature type="transmembrane region" description="Helical" evidence="9">
    <location>
        <begin position="88"/>
        <end position="110"/>
    </location>
</feature>
<dbReference type="VEuPathDB" id="FungiDB:AB675_11768"/>
<dbReference type="Proteomes" id="UP000038010">
    <property type="component" value="Unassembled WGS sequence"/>
</dbReference>
<comment type="caution">
    <text evidence="10">The sequence shown here is derived from an EMBL/GenBank/DDBJ whole genome shotgun (WGS) entry which is preliminary data.</text>
</comment>
<feature type="transmembrane region" description="Helical" evidence="9">
    <location>
        <begin position="35"/>
        <end position="56"/>
    </location>
</feature>
<comment type="subcellular location">
    <subcellularLocation>
        <location evidence="1">Membrane</location>
        <topology evidence="1">Multi-pass membrane protein</topology>
    </subcellularLocation>
</comment>
<feature type="transmembrane region" description="Helical" evidence="9">
    <location>
        <begin position="238"/>
        <end position="255"/>
    </location>
</feature>
<keyword evidence="11" id="KW-1185">Reference proteome</keyword>
<evidence type="ECO:0000313" key="10">
    <source>
        <dbReference type="EMBL" id="KPI36807.1"/>
    </source>
</evidence>
<dbReference type="RefSeq" id="XP_017996770.1">
    <property type="nucleotide sequence ID" value="XM_018140642.1"/>
</dbReference>
<evidence type="ECO:0000256" key="1">
    <source>
        <dbReference type="ARBA" id="ARBA00004141"/>
    </source>
</evidence>
<evidence type="ECO:0000313" key="11">
    <source>
        <dbReference type="Proteomes" id="UP000038010"/>
    </source>
</evidence>
<evidence type="ECO:0000256" key="8">
    <source>
        <dbReference type="ARBA" id="ARBA00023136"/>
    </source>
</evidence>
<sequence>MQKAYMVRKILGDNFTFDLAKYKAYSPIFFSPALALNYGLSFAALISSIVHVGLFYGREIWNRFRTASNQEPDIHLRLMRAYKEAPDWWYLALLMSTLALGLATCLGYSSQLPWRGFFASNAISMVFVIPTCMILAISNIVLSLNVLSPFLAGLMIPGRPIGVMIFKVFSTITLGQAQTYSGDLKLAHYMKVPPWVTFWCQIVATVWAAFVQIAVMNWTLGNIDSVCELPLYLPNGRAFFSSSIVWGVIGPRRLFGAGPQYAVFQYFWLIGAAVPAILYLLIGYLNFRPARHFNAPIMLGAMAWLPPATPFSFSSWAIVGFVFNWWIRRRWRGWWGTYNYITAAGLDAGLILGTIVVFFAITLPRVQVLKWWGHEGVFETVDAGGTGWLRKVAEGGTFGPSEW</sequence>
<keyword evidence="4 9" id="KW-0812">Transmembrane</keyword>
<dbReference type="NCBIfam" id="TIGR00728">
    <property type="entry name" value="OPT_sfam"/>
    <property type="match status" value="1"/>
</dbReference>
<feature type="transmembrane region" description="Helical" evidence="9">
    <location>
        <begin position="339"/>
        <end position="361"/>
    </location>
</feature>
<dbReference type="GeneID" id="28732523"/>
<evidence type="ECO:0000256" key="6">
    <source>
        <dbReference type="ARBA" id="ARBA00022927"/>
    </source>
</evidence>
<dbReference type="OrthoDB" id="9986677at2759"/>
<evidence type="ECO:0000256" key="4">
    <source>
        <dbReference type="ARBA" id="ARBA00022692"/>
    </source>
</evidence>
<evidence type="ECO:0000256" key="2">
    <source>
        <dbReference type="ARBA" id="ARBA00008807"/>
    </source>
</evidence>
<evidence type="ECO:0000256" key="9">
    <source>
        <dbReference type="SAM" id="Phobius"/>
    </source>
</evidence>
<proteinExistence type="inferred from homology"/>
<reference evidence="10 11" key="1">
    <citation type="submission" date="2015-06" db="EMBL/GenBank/DDBJ databases">
        <title>Draft genome of the ant-associated black yeast Phialophora attae CBS 131958.</title>
        <authorList>
            <person name="Moreno L.F."/>
            <person name="Stielow B.J."/>
            <person name="de Hoog S."/>
            <person name="Vicente V.A."/>
            <person name="Weiss V.A."/>
            <person name="de Vries M."/>
            <person name="Cruz L.M."/>
            <person name="Souza E.M."/>
        </authorList>
    </citation>
    <scope>NUCLEOTIDE SEQUENCE [LARGE SCALE GENOMIC DNA]</scope>
    <source>
        <strain evidence="10 11">CBS 131958</strain>
    </source>
</reference>
<dbReference type="Pfam" id="PF03169">
    <property type="entry name" value="OPT"/>
    <property type="match status" value="1"/>
</dbReference>
<name>A0A0N1NWH8_9EURO</name>
<dbReference type="InterPro" id="IPR004648">
    <property type="entry name" value="Oligpept_transpt"/>
</dbReference>
<dbReference type="InterPro" id="IPR004813">
    <property type="entry name" value="OPT"/>
</dbReference>